<sequence>MLSIQSTEIQQTKVKDLMIHAEKVANVQSQNPLEHALLVLVKTGYSAVPVLDSDFHFEGVISKTMIIESILGIERIEVEKLSNLRVKSVMEKEFPTLNKEDGFMQGLKVVVDHPFVCVVDEDGYFDGILTRRAILKRLNQYLHENFYQNEQSQG</sequence>
<gene>
    <name evidence="4" type="ORF">GCM10008986_21230</name>
</gene>
<dbReference type="PANTHER" id="PTHR43080">
    <property type="entry name" value="CBS DOMAIN-CONTAINING PROTEIN CBSX3, MITOCHONDRIAL"/>
    <property type="match status" value="1"/>
</dbReference>
<dbReference type="EMBL" id="BAAADO010000004">
    <property type="protein sequence ID" value="GAA0494402.1"/>
    <property type="molecule type" value="Genomic_DNA"/>
</dbReference>
<dbReference type="InterPro" id="IPR000644">
    <property type="entry name" value="CBS_dom"/>
</dbReference>
<evidence type="ECO:0000256" key="2">
    <source>
        <dbReference type="PROSITE-ProRule" id="PRU00703"/>
    </source>
</evidence>
<dbReference type="NCBIfam" id="NF041630">
    <property type="entry name" value="CBS_CbpB"/>
    <property type="match status" value="1"/>
</dbReference>
<dbReference type="CDD" id="cd04643">
    <property type="entry name" value="CBS_pair_bac"/>
    <property type="match status" value="1"/>
</dbReference>
<dbReference type="PROSITE" id="PS51371">
    <property type="entry name" value="CBS"/>
    <property type="match status" value="1"/>
</dbReference>
<dbReference type="InterPro" id="IPR048125">
    <property type="entry name" value="CBS_CbpB"/>
</dbReference>
<dbReference type="Gene3D" id="3.10.580.10">
    <property type="entry name" value="CBS-domain"/>
    <property type="match status" value="1"/>
</dbReference>
<evidence type="ECO:0000256" key="1">
    <source>
        <dbReference type="ARBA" id="ARBA00023122"/>
    </source>
</evidence>
<dbReference type="InterPro" id="IPR051257">
    <property type="entry name" value="Diverse_CBS-Domain"/>
</dbReference>
<accession>A0ABN1BCJ3</accession>
<dbReference type="Proteomes" id="UP001500880">
    <property type="component" value="Unassembled WGS sequence"/>
</dbReference>
<dbReference type="SUPFAM" id="SSF54631">
    <property type="entry name" value="CBS-domain pair"/>
    <property type="match status" value="1"/>
</dbReference>
<name>A0ABN1BCJ3_9BACI</name>
<evidence type="ECO:0000313" key="5">
    <source>
        <dbReference type="Proteomes" id="UP001500880"/>
    </source>
</evidence>
<keyword evidence="5" id="KW-1185">Reference proteome</keyword>
<dbReference type="Pfam" id="PF00571">
    <property type="entry name" value="CBS"/>
    <property type="match status" value="2"/>
</dbReference>
<dbReference type="RefSeq" id="WP_343840724.1">
    <property type="nucleotide sequence ID" value="NZ_BAAADO010000004.1"/>
</dbReference>
<evidence type="ECO:0000259" key="3">
    <source>
        <dbReference type="PROSITE" id="PS51371"/>
    </source>
</evidence>
<proteinExistence type="predicted"/>
<reference evidence="4 5" key="1">
    <citation type="journal article" date="2019" name="Int. J. Syst. Evol. Microbiol.">
        <title>The Global Catalogue of Microorganisms (GCM) 10K type strain sequencing project: providing services to taxonomists for standard genome sequencing and annotation.</title>
        <authorList>
            <consortium name="The Broad Institute Genomics Platform"/>
            <consortium name="The Broad Institute Genome Sequencing Center for Infectious Disease"/>
            <person name="Wu L."/>
            <person name="Ma J."/>
        </authorList>
    </citation>
    <scope>NUCLEOTIDE SEQUENCE [LARGE SCALE GENOMIC DNA]</scope>
    <source>
        <strain evidence="4 5">JCM 12389</strain>
    </source>
</reference>
<comment type="caution">
    <text evidence="4">The sequence shown here is derived from an EMBL/GenBank/DDBJ whole genome shotgun (WGS) entry which is preliminary data.</text>
</comment>
<dbReference type="PANTHER" id="PTHR43080:SF30">
    <property type="entry name" value="CYCLIC DI-AMP RECEPTOR B"/>
    <property type="match status" value="1"/>
</dbReference>
<keyword evidence="1 2" id="KW-0129">CBS domain</keyword>
<evidence type="ECO:0000313" key="4">
    <source>
        <dbReference type="EMBL" id="GAA0494402.1"/>
    </source>
</evidence>
<organism evidence="4 5">
    <name type="scientific">Salinibacillus aidingensis</name>
    <dbReference type="NCBI Taxonomy" id="237684"/>
    <lineage>
        <taxon>Bacteria</taxon>
        <taxon>Bacillati</taxon>
        <taxon>Bacillota</taxon>
        <taxon>Bacilli</taxon>
        <taxon>Bacillales</taxon>
        <taxon>Bacillaceae</taxon>
        <taxon>Salinibacillus</taxon>
    </lineage>
</organism>
<feature type="domain" description="CBS" evidence="3">
    <location>
        <begin position="18"/>
        <end position="78"/>
    </location>
</feature>
<protein>
    <submittedName>
        <fullName evidence="4">CBS domain-containing protein</fullName>
    </submittedName>
</protein>
<dbReference type="InterPro" id="IPR046342">
    <property type="entry name" value="CBS_dom_sf"/>
</dbReference>